<comment type="catalytic activity">
    <reaction evidence="8">
        <text>IMP + H2O = 5-formamido-1-(5-phospho-D-ribosyl)imidazole-4-carboxamide</text>
        <dbReference type="Rhea" id="RHEA:18445"/>
        <dbReference type="ChEBI" id="CHEBI:15377"/>
        <dbReference type="ChEBI" id="CHEBI:58053"/>
        <dbReference type="ChEBI" id="CHEBI:58467"/>
        <dbReference type="EC" id="3.5.4.10"/>
    </reaction>
</comment>
<protein>
    <recommendedName>
        <fullName evidence="8">Bifunctional purine biosynthesis protein PurH</fullName>
    </recommendedName>
    <domain>
        <recommendedName>
            <fullName evidence="8">Phosphoribosylaminoimidazolecarboxamide formyltransferase</fullName>
            <ecNumber evidence="8">2.1.2.3</ecNumber>
        </recommendedName>
        <alternativeName>
            <fullName evidence="8">AICAR transformylase</fullName>
        </alternativeName>
    </domain>
    <domain>
        <recommendedName>
            <fullName evidence="8">IMP cyclohydrolase</fullName>
            <ecNumber evidence="8">3.5.4.10</ecNumber>
        </recommendedName>
        <alternativeName>
            <fullName evidence="8">ATIC</fullName>
        </alternativeName>
        <alternativeName>
            <fullName evidence="8">IMP synthase</fullName>
        </alternativeName>
        <alternativeName>
            <fullName evidence="8">Inosinicase</fullName>
        </alternativeName>
    </domain>
</protein>
<gene>
    <name evidence="8 10" type="primary">purH</name>
    <name evidence="10" type="ORF">Aca07nite_29420</name>
</gene>
<dbReference type="Gene3D" id="3.40.50.1380">
    <property type="entry name" value="Methylglyoxal synthase-like domain"/>
    <property type="match status" value="1"/>
</dbReference>
<evidence type="ECO:0000256" key="4">
    <source>
        <dbReference type="ARBA" id="ARBA00022679"/>
    </source>
</evidence>
<dbReference type="HAMAP" id="MF_00139">
    <property type="entry name" value="PurH"/>
    <property type="match status" value="1"/>
</dbReference>
<dbReference type="NCBIfam" id="NF002049">
    <property type="entry name" value="PRK00881.1"/>
    <property type="match status" value="1"/>
</dbReference>
<dbReference type="InterPro" id="IPR024051">
    <property type="entry name" value="AICAR_Tfase_dup_dom_sf"/>
</dbReference>
<dbReference type="Pfam" id="PF02142">
    <property type="entry name" value="MGS"/>
    <property type="match status" value="1"/>
</dbReference>
<evidence type="ECO:0000256" key="7">
    <source>
        <dbReference type="ARBA" id="ARBA00023268"/>
    </source>
</evidence>
<dbReference type="InterPro" id="IPR002695">
    <property type="entry name" value="PurH-like"/>
</dbReference>
<keyword evidence="5 8" id="KW-0658">Purine biosynthesis</keyword>
<dbReference type="InterPro" id="IPR016193">
    <property type="entry name" value="Cytidine_deaminase-like"/>
</dbReference>
<dbReference type="PIRSF" id="PIRSF000414">
    <property type="entry name" value="AICARFT_IMPCHas"/>
    <property type="match status" value="1"/>
</dbReference>
<dbReference type="Gene3D" id="3.40.140.20">
    <property type="match status" value="2"/>
</dbReference>
<organism evidence="10">
    <name type="scientific">Actinoplanes campanulatus</name>
    <dbReference type="NCBI Taxonomy" id="113559"/>
    <lineage>
        <taxon>Bacteria</taxon>
        <taxon>Bacillati</taxon>
        <taxon>Actinomycetota</taxon>
        <taxon>Actinomycetes</taxon>
        <taxon>Micromonosporales</taxon>
        <taxon>Micromonosporaceae</taxon>
        <taxon>Actinoplanes</taxon>
    </lineage>
</organism>
<evidence type="ECO:0000256" key="2">
    <source>
        <dbReference type="ARBA" id="ARBA00004954"/>
    </source>
</evidence>
<dbReference type="EMBL" id="BOMF01000057">
    <property type="protein sequence ID" value="GID45667.1"/>
    <property type="molecule type" value="Genomic_DNA"/>
</dbReference>
<comment type="domain">
    <text evidence="8">The IMP cyclohydrolase activity resides in the N-terminal region.</text>
</comment>
<dbReference type="SUPFAM" id="SSF52335">
    <property type="entry name" value="Methylglyoxal synthase-like"/>
    <property type="match status" value="1"/>
</dbReference>
<comment type="similarity">
    <text evidence="3 8">Belongs to the PurH family.</text>
</comment>
<reference evidence="10" key="1">
    <citation type="submission" date="2021-01" db="EMBL/GenBank/DDBJ databases">
        <title>Whole genome shotgun sequence of Actinoplanes capillaceus NBRC 16408.</title>
        <authorList>
            <person name="Komaki H."/>
            <person name="Tamura T."/>
        </authorList>
    </citation>
    <scope>NUCLEOTIDE SEQUENCE [LARGE SCALE GENOMIC DNA]</scope>
    <source>
        <strain evidence="10">NBRC 16408</strain>
    </source>
</reference>
<comment type="pathway">
    <text evidence="1 8">Purine metabolism; IMP biosynthesis via de novo pathway; IMP from 5-formamido-1-(5-phospho-D-ribosyl)imidazole-4-carboxamide: step 1/1.</text>
</comment>
<dbReference type="PROSITE" id="PS51855">
    <property type="entry name" value="MGS"/>
    <property type="match status" value="1"/>
</dbReference>
<dbReference type="SMART" id="SM00798">
    <property type="entry name" value="AICARFT_IMPCHas"/>
    <property type="match status" value="1"/>
</dbReference>
<dbReference type="Pfam" id="PF01808">
    <property type="entry name" value="AICARFT_IMPCHas"/>
    <property type="match status" value="1"/>
</dbReference>
<keyword evidence="7 8" id="KW-0511">Multifunctional enzyme</keyword>
<comment type="caution">
    <text evidence="10">The sequence shown here is derived from an EMBL/GenBank/DDBJ whole genome shotgun (WGS) entry which is preliminary data.</text>
</comment>
<feature type="domain" description="MGS-like" evidence="9">
    <location>
        <begin position="1"/>
        <end position="152"/>
    </location>
</feature>
<dbReference type="InterPro" id="IPR011607">
    <property type="entry name" value="MGS-like_dom"/>
</dbReference>
<dbReference type="PANTHER" id="PTHR11692:SF0">
    <property type="entry name" value="BIFUNCTIONAL PURINE BIOSYNTHESIS PROTEIN ATIC"/>
    <property type="match status" value="1"/>
</dbReference>
<dbReference type="RefSeq" id="WP_204296109.1">
    <property type="nucleotide sequence ID" value="NZ_BAAAGQ010000012.1"/>
</dbReference>
<dbReference type="CDD" id="cd01421">
    <property type="entry name" value="IMPCH"/>
    <property type="match status" value="1"/>
</dbReference>
<dbReference type="EC" id="2.1.2.3" evidence="8"/>
<evidence type="ECO:0000313" key="10">
    <source>
        <dbReference type="EMBL" id="GID45667.1"/>
    </source>
</evidence>
<dbReference type="NCBIfam" id="TIGR00355">
    <property type="entry name" value="purH"/>
    <property type="match status" value="1"/>
</dbReference>
<evidence type="ECO:0000256" key="3">
    <source>
        <dbReference type="ARBA" id="ARBA00007667"/>
    </source>
</evidence>
<dbReference type="EC" id="3.5.4.10" evidence="8"/>
<keyword evidence="4 8" id="KW-0808">Transferase</keyword>
<accession>A0ABQ3WHE4</accession>
<evidence type="ECO:0000256" key="5">
    <source>
        <dbReference type="ARBA" id="ARBA00022755"/>
    </source>
</evidence>
<evidence type="ECO:0000256" key="1">
    <source>
        <dbReference type="ARBA" id="ARBA00004844"/>
    </source>
</evidence>
<evidence type="ECO:0000256" key="8">
    <source>
        <dbReference type="HAMAP-Rule" id="MF_00139"/>
    </source>
</evidence>
<dbReference type="SMART" id="SM00851">
    <property type="entry name" value="MGS"/>
    <property type="match status" value="1"/>
</dbReference>
<dbReference type="PANTHER" id="PTHR11692">
    <property type="entry name" value="BIFUNCTIONAL PURINE BIOSYNTHESIS PROTEIN PURH"/>
    <property type="match status" value="1"/>
</dbReference>
<dbReference type="InterPro" id="IPR036914">
    <property type="entry name" value="MGS-like_dom_sf"/>
</dbReference>
<dbReference type="SUPFAM" id="SSF53927">
    <property type="entry name" value="Cytidine deaminase-like"/>
    <property type="match status" value="1"/>
</dbReference>
<sequence>MTSTEGRRPIKRALLSVWYKDGIVELAQALHAAGVEIVSTGSTASTVEAAGVPVTRVEQLTGFPEILSDRVKTLHPRVHGGLLADMRLESHVSELAEHGIEPFDLLISNLYPFTETVASGAGEEECIAKIDIGGPAMVRAAAKNHASVAVVTAVSAYPLVLEAVKDGGFTLTQRRLLAARAFADIAEYDVAVANWCASALVESEWPEFTGLALKRENTLRYGENPHQRAALYLDPEAPAGLAQAEQLHGKEMSYNNYVDADAAWRSANDFTEPCVAIIKHANPCGIAVGADVAEAHRKAHACDPVSAFGGVVAVNREVTAELARQLGEIFTEVVVAPSYEAEALELFREKKNLRVLVAPAWNPPATEIKQVGGGVLVQAADRIDADGDDPANWTLATGAPASAGQLADLVFAWRAIRSVKSNAILLASDGATVGVGMGQVNRVDSAKLAVSRAGAERARGSVAASDAFFPFPDGLEVLIEAGIKAVVQPGGSIRDNLVIEAAEKAGLTVYLTGTRHFYH</sequence>
<keyword evidence="6 8" id="KW-0378">Hydrolase</keyword>
<evidence type="ECO:0000259" key="9">
    <source>
        <dbReference type="PROSITE" id="PS51855"/>
    </source>
</evidence>
<evidence type="ECO:0000256" key="6">
    <source>
        <dbReference type="ARBA" id="ARBA00022801"/>
    </source>
</evidence>
<proteinExistence type="inferred from homology"/>
<comment type="pathway">
    <text evidence="2 8">Purine metabolism; IMP biosynthesis via de novo pathway; 5-formamido-1-(5-phospho-D-ribosyl)imidazole-4-carboxamide from 5-amino-1-(5-phospho-D-ribosyl)imidazole-4-carboxamide (10-formyl THF route): step 1/1.</text>
</comment>
<name>A0ABQ3WHE4_9ACTN</name>
<comment type="catalytic activity">
    <reaction evidence="8">
        <text>(6R)-10-formyltetrahydrofolate + 5-amino-1-(5-phospho-beta-D-ribosyl)imidazole-4-carboxamide = 5-formamido-1-(5-phospho-D-ribosyl)imidazole-4-carboxamide + (6S)-5,6,7,8-tetrahydrofolate</text>
        <dbReference type="Rhea" id="RHEA:22192"/>
        <dbReference type="ChEBI" id="CHEBI:57453"/>
        <dbReference type="ChEBI" id="CHEBI:58467"/>
        <dbReference type="ChEBI" id="CHEBI:58475"/>
        <dbReference type="ChEBI" id="CHEBI:195366"/>
        <dbReference type="EC" id="2.1.2.3"/>
    </reaction>
</comment>